<feature type="domain" description="OmpR/PhoB-type" evidence="3">
    <location>
        <begin position="1"/>
        <end position="98"/>
    </location>
</feature>
<dbReference type="AlphaFoldDB" id="W4M965"/>
<dbReference type="Gene3D" id="1.10.10.10">
    <property type="entry name" value="Winged helix-like DNA-binding domain superfamily/Winged helix DNA-binding domain"/>
    <property type="match status" value="1"/>
</dbReference>
<dbReference type="SUPFAM" id="SSF46894">
    <property type="entry name" value="C-terminal effector domain of the bipartite response regulators"/>
    <property type="match status" value="1"/>
</dbReference>
<name>W4M965_9BACT</name>
<dbReference type="Pfam" id="PF00486">
    <property type="entry name" value="Trans_reg_C"/>
    <property type="match status" value="1"/>
</dbReference>
<accession>W4M965</accession>
<dbReference type="GO" id="GO:0006355">
    <property type="term" value="P:regulation of DNA-templated transcription"/>
    <property type="evidence" value="ECO:0007669"/>
    <property type="project" value="InterPro"/>
</dbReference>
<dbReference type="CDD" id="cd00383">
    <property type="entry name" value="trans_reg_C"/>
    <property type="match status" value="1"/>
</dbReference>
<keyword evidence="5" id="KW-1185">Reference proteome</keyword>
<dbReference type="InterPro" id="IPR036388">
    <property type="entry name" value="WH-like_DNA-bd_sf"/>
</dbReference>
<feature type="DNA-binding region" description="OmpR/PhoB-type" evidence="2">
    <location>
        <begin position="1"/>
        <end position="98"/>
    </location>
</feature>
<dbReference type="PROSITE" id="PS51755">
    <property type="entry name" value="OMPR_PHOB"/>
    <property type="match status" value="1"/>
</dbReference>
<dbReference type="Proteomes" id="UP000019140">
    <property type="component" value="Unassembled WGS sequence"/>
</dbReference>
<evidence type="ECO:0000313" key="5">
    <source>
        <dbReference type="Proteomes" id="UP000019140"/>
    </source>
</evidence>
<comment type="caution">
    <text evidence="4">The sequence shown here is derived from an EMBL/GenBank/DDBJ whole genome shotgun (WGS) entry which is preliminary data.</text>
</comment>
<reference evidence="4 5" key="1">
    <citation type="journal article" date="2014" name="Nature">
        <title>An environmental bacterial taxon with a large and distinct metabolic repertoire.</title>
        <authorList>
            <person name="Wilson M.C."/>
            <person name="Mori T."/>
            <person name="Ruckert C."/>
            <person name="Uria A.R."/>
            <person name="Helf M.J."/>
            <person name="Takada K."/>
            <person name="Gernert C."/>
            <person name="Steffens U.A."/>
            <person name="Heycke N."/>
            <person name="Schmitt S."/>
            <person name="Rinke C."/>
            <person name="Helfrich E.J."/>
            <person name="Brachmann A.O."/>
            <person name="Gurgui C."/>
            <person name="Wakimoto T."/>
            <person name="Kracht M."/>
            <person name="Crusemann M."/>
            <person name="Hentschel U."/>
            <person name="Abe I."/>
            <person name="Matsunaga S."/>
            <person name="Kalinowski J."/>
            <person name="Takeyama H."/>
            <person name="Piel J."/>
        </authorList>
    </citation>
    <scope>NUCLEOTIDE SEQUENCE [LARGE SCALE GENOMIC DNA]</scope>
    <source>
        <strain evidence="5">TSY2</strain>
    </source>
</reference>
<protein>
    <recommendedName>
        <fullName evidence="3">OmpR/PhoB-type domain-containing protein</fullName>
    </recommendedName>
</protein>
<dbReference type="HOGENOM" id="CLU_1666181_0_0_7"/>
<dbReference type="SMART" id="SM00862">
    <property type="entry name" value="Trans_reg_C"/>
    <property type="match status" value="1"/>
</dbReference>
<evidence type="ECO:0000256" key="2">
    <source>
        <dbReference type="PROSITE-ProRule" id="PRU01091"/>
    </source>
</evidence>
<proteinExistence type="predicted"/>
<organism evidence="4 5">
    <name type="scientific">Candidatus Entotheonella gemina</name>
    <dbReference type="NCBI Taxonomy" id="1429439"/>
    <lineage>
        <taxon>Bacteria</taxon>
        <taxon>Pseudomonadati</taxon>
        <taxon>Nitrospinota/Tectimicrobiota group</taxon>
        <taxon>Candidatus Tectimicrobiota</taxon>
        <taxon>Candidatus Entotheonellia</taxon>
        <taxon>Candidatus Entotheonellales</taxon>
        <taxon>Candidatus Entotheonellaceae</taxon>
        <taxon>Candidatus Entotheonella</taxon>
    </lineage>
</organism>
<dbReference type="InterPro" id="IPR016032">
    <property type="entry name" value="Sig_transdc_resp-reg_C-effctor"/>
</dbReference>
<evidence type="ECO:0000256" key="1">
    <source>
        <dbReference type="ARBA" id="ARBA00023125"/>
    </source>
</evidence>
<evidence type="ECO:0000259" key="3">
    <source>
        <dbReference type="PROSITE" id="PS51755"/>
    </source>
</evidence>
<dbReference type="EMBL" id="AZHX01000579">
    <property type="protein sequence ID" value="ETX06894.1"/>
    <property type="molecule type" value="Genomic_DNA"/>
</dbReference>
<sequence>MLYMFADCILDTERHTFYRANQDIRLRPLVFNLLTYLVEHRDRVISKDELGRQVRMAQFVSDASVENSIKNVRRAVGDSGRTQQIIRTHHGHGLGCQNIVTILCCALTAPKAQDVKVRLDDWQSRKQELCEVAHTVGQRYGGTIRQVAERSFNHARPA</sequence>
<dbReference type="InterPro" id="IPR001867">
    <property type="entry name" value="OmpR/PhoB-type_DNA-bd"/>
</dbReference>
<keyword evidence="1 2" id="KW-0238">DNA-binding</keyword>
<gene>
    <name evidence="4" type="ORF">ETSY2_14390</name>
</gene>
<dbReference type="GO" id="GO:0000160">
    <property type="term" value="P:phosphorelay signal transduction system"/>
    <property type="evidence" value="ECO:0007669"/>
    <property type="project" value="InterPro"/>
</dbReference>
<evidence type="ECO:0000313" key="4">
    <source>
        <dbReference type="EMBL" id="ETX06894.1"/>
    </source>
</evidence>
<dbReference type="GO" id="GO:0003677">
    <property type="term" value="F:DNA binding"/>
    <property type="evidence" value="ECO:0007669"/>
    <property type="project" value="UniProtKB-UniRule"/>
</dbReference>